<name>A0A0A3ZU09_9GAMM</name>
<dbReference type="AlphaFoldDB" id="A0A0A3ZU09"/>
<reference evidence="2 3" key="1">
    <citation type="submission" date="2014-10" db="EMBL/GenBank/DDBJ databases">
        <title>Genome sequence of Erwinia typographi M043b.</title>
        <authorList>
            <person name="Chan K.-G."/>
            <person name="Tan W.-S."/>
        </authorList>
    </citation>
    <scope>NUCLEOTIDE SEQUENCE [LARGE SCALE GENOMIC DNA]</scope>
    <source>
        <strain evidence="2 3">M043b</strain>
    </source>
</reference>
<accession>A0A0A3ZU09</accession>
<gene>
    <name evidence="2" type="ORF">NG99_20030</name>
</gene>
<dbReference type="EMBL" id="JRUQ01000057">
    <property type="protein sequence ID" value="KGT89123.1"/>
    <property type="molecule type" value="Genomic_DNA"/>
</dbReference>
<evidence type="ECO:0000256" key="1">
    <source>
        <dbReference type="SAM" id="SignalP"/>
    </source>
</evidence>
<proteinExistence type="predicted"/>
<keyword evidence="3" id="KW-1185">Reference proteome</keyword>
<feature type="signal peptide" evidence="1">
    <location>
        <begin position="1"/>
        <end position="21"/>
    </location>
</feature>
<protein>
    <submittedName>
        <fullName evidence="2">Uncharacterized protein</fullName>
    </submittedName>
</protein>
<sequence length="115" mass="12539">MFKKNLIVLSLMALLLPSAYADTMSDYKCLNYPGERDAFTLKKVGLGVSTSGSDSNFITFCWGTNPDSWCYASENKIDTAAGKADYATLLSALTTGRKIGFYCEPGGYAKNIHIQ</sequence>
<evidence type="ECO:0000313" key="2">
    <source>
        <dbReference type="EMBL" id="KGT89123.1"/>
    </source>
</evidence>
<keyword evidence="1" id="KW-0732">Signal</keyword>
<dbReference type="RefSeq" id="WP_034896863.1">
    <property type="nucleotide sequence ID" value="NZ_JRUQ01000057.1"/>
</dbReference>
<dbReference type="Proteomes" id="UP000030351">
    <property type="component" value="Unassembled WGS sequence"/>
</dbReference>
<feature type="chain" id="PRO_5002006575" evidence="1">
    <location>
        <begin position="22"/>
        <end position="115"/>
    </location>
</feature>
<evidence type="ECO:0000313" key="3">
    <source>
        <dbReference type="Proteomes" id="UP000030351"/>
    </source>
</evidence>
<comment type="caution">
    <text evidence="2">The sequence shown here is derived from an EMBL/GenBank/DDBJ whole genome shotgun (WGS) entry which is preliminary data.</text>
</comment>
<organism evidence="2 3">
    <name type="scientific">Erwinia typographi</name>
    <dbReference type="NCBI Taxonomy" id="371042"/>
    <lineage>
        <taxon>Bacteria</taxon>
        <taxon>Pseudomonadati</taxon>
        <taxon>Pseudomonadota</taxon>
        <taxon>Gammaproteobacteria</taxon>
        <taxon>Enterobacterales</taxon>
        <taxon>Erwiniaceae</taxon>
        <taxon>Erwinia</taxon>
    </lineage>
</organism>